<protein>
    <submittedName>
        <fullName evidence="9">Chromosome segregation protein SMC</fullName>
    </submittedName>
</protein>
<organism evidence="9 10">
    <name type="scientific">Ligilactobacillus salivarius</name>
    <dbReference type="NCBI Taxonomy" id="1624"/>
    <lineage>
        <taxon>Bacteria</taxon>
        <taxon>Bacillati</taxon>
        <taxon>Bacillota</taxon>
        <taxon>Bacilli</taxon>
        <taxon>Lactobacillales</taxon>
        <taxon>Lactobacillaceae</taxon>
        <taxon>Ligilactobacillus</taxon>
    </lineage>
</organism>
<dbReference type="EMBL" id="WKKZ01000155">
    <property type="protein sequence ID" value="MSE05183.1"/>
    <property type="molecule type" value="Genomic_DNA"/>
</dbReference>
<feature type="non-terminal residue" evidence="9">
    <location>
        <position position="1"/>
    </location>
</feature>
<evidence type="ECO:0000259" key="8">
    <source>
        <dbReference type="Pfam" id="PF02463"/>
    </source>
</evidence>
<accession>A0A6A8LPQ4</accession>
<keyword evidence="2" id="KW-0963">Cytoplasm</keyword>
<dbReference type="CDD" id="cd03278">
    <property type="entry name" value="ABC_SMC_barmotin"/>
    <property type="match status" value="1"/>
</dbReference>
<dbReference type="GO" id="GO:0005737">
    <property type="term" value="C:cytoplasm"/>
    <property type="evidence" value="ECO:0007669"/>
    <property type="project" value="UniProtKB-SubCell"/>
</dbReference>
<proteinExistence type="predicted"/>
<keyword evidence="5 7" id="KW-0175">Coiled coil</keyword>
<keyword evidence="4" id="KW-0067">ATP-binding</keyword>
<gene>
    <name evidence="9" type="ORF">GKC34_04915</name>
</gene>
<evidence type="ECO:0000256" key="4">
    <source>
        <dbReference type="ARBA" id="ARBA00022840"/>
    </source>
</evidence>
<dbReference type="Proteomes" id="UP000437575">
    <property type="component" value="Unassembled WGS sequence"/>
</dbReference>
<keyword evidence="3" id="KW-0547">Nucleotide-binding</keyword>
<comment type="subcellular location">
    <subcellularLocation>
        <location evidence="1">Cytoplasm</location>
    </subcellularLocation>
</comment>
<dbReference type="InterPro" id="IPR027417">
    <property type="entry name" value="P-loop_NTPase"/>
</dbReference>
<dbReference type="Gene3D" id="3.40.50.300">
    <property type="entry name" value="P-loop containing nucleotide triphosphate hydrolases"/>
    <property type="match status" value="1"/>
</dbReference>
<evidence type="ECO:0000256" key="1">
    <source>
        <dbReference type="ARBA" id="ARBA00004496"/>
    </source>
</evidence>
<dbReference type="GO" id="GO:0003677">
    <property type="term" value="F:DNA binding"/>
    <property type="evidence" value="ECO:0007669"/>
    <property type="project" value="UniProtKB-KW"/>
</dbReference>
<sequence>IRNTIDSIKRKLKNAQEERKQLHIEVKEAEEQLTRANELQRSAYEEQKKLSIRISQCDTILDRNLKDLSENYGVTFEEVEHQISEKDLNTIEKKLKLLKLGLDELGVVNIGAISEYERVNERYEFLNSQQNDLLSAKEQLEVSMNEMDLEVKNRFQKTFEQVSKAFSEVFPVMFSGGYAKLGLTNPENILETGIEIMAQPPGKKLQQLSLLSGGERALTAITLLFAILKVRPVPFVILDEAEAALDDTNVARYAQYLQKFDNETQFIVITHRKGTMVNADVLYGVTMQESGVSQIVSVALDDID</sequence>
<evidence type="ECO:0000313" key="10">
    <source>
        <dbReference type="Proteomes" id="UP000437575"/>
    </source>
</evidence>
<dbReference type="InterPro" id="IPR003395">
    <property type="entry name" value="RecF/RecN/SMC_N"/>
</dbReference>
<feature type="coiled-coil region" evidence="7">
    <location>
        <begin position="5"/>
        <end position="46"/>
    </location>
</feature>
<evidence type="ECO:0000256" key="7">
    <source>
        <dbReference type="SAM" id="Coils"/>
    </source>
</evidence>
<comment type="caution">
    <text evidence="9">The sequence shown here is derived from an EMBL/GenBank/DDBJ whole genome shotgun (WGS) entry which is preliminary data.</text>
</comment>
<dbReference type="SUPFAM" id="SSF52540">
    <property type="entry name" value="P-loop containing nucleoside triphosphate hydrolases"/>
    <property type="match status" value="1"/>
</dbReference>
<dbReference type="Pfam" id="PF02463">
    <property type="entry name" value="SMC_N"/>
    <property type="match status" value="1"/>
</dbReference>
<dbReference type="GO" id="GO:0005524">
    <property type="term" value="F:ATP binding"/>
    <property type="evidence" value="ECO:0007669"/>
    <property type="project" value="UniProtKB-KW"/>
</dbReference>
<dbReference type="PANTHER" id="PTHR43977">
    <property type="entry name" value="STRUCTURAL MAINTENANCE OF CHROMOSOMES PROTEIN 3"/>
    <property type="match status" value="1"/>
</dbReference>
<evidence type="ECO:0000256" key="5">
    <source>
        <dbReference type="ARBA" id="ARBA00023054"/>
    </source>
</evidence>
<evidence type="ECO:0000256" key="3">
    <source>
        <dbReference type="ARBA" id="ARBA00022741"/>
    </source>
</evidence>
<reference evidence="9 10" key="1">
    <citation type="submission" date="2019-11" db="EMBL/GenBank/DDBJ databases">
        <title>Draft Genome Sequence of Plant Growth-Promoting Rhizosphere-Associated Bacteria.</title>
        <authorList>
            <person name="Vasilyev I.Y."/>
            <person name="Radchenko V."/>
            <person name="Ilnitskaya E.V."/>
        </authorList>
    </citation>
    <scope>NUCLEOTIDE SEQUENCE [LARGE SCALE GENOMIC DNA]</scope>
    <source>
        <strain evidence="9 10">VRA_1sq_f</strain>
    </source>
</reference>
<evidence type="ECO:0000313" key="9">
    <source>
        <dbReference type="EMBL" id="MSE05183.1"/>
    </source>
</evidence>
<name>A0A6A8LPQ4_9LACO</name>
<evidence type="ECO:0000256" key="6">
    <source>
        <dbReference type="ARBA" id="ARBA00023125"/>
    </source>
</evidence>
<evidence type="ECO:0000256" key="2">
    <source>
        <dbReference type="ARBA" id="ARBA00022490"/>
    </source>
</evidence>
<dbReference type="AlphaFoldDB" id="A0A6A8LPQ4"/>
<feature type="domain" description="RecF/RecN/SMC N-terminal" evidence="8">
    <location>
        <begin position="69"/>
        <end position="293"/>
    </location>
</feature>
<dbReference type="FunFam" id="3.40.50.300:FF:000901">
    <property type="entry name" value="Chromosome partition protein Smc"/>
    <property type="match status" value="1"/>
</dbReference>
<keyword evidence="6" id="KW-0238">DNA-binding</keyword>